<dbReference type="PANTHER" id="PTHR43619:SF2">
    <property type="entry name" value="S-ADENOSYL-L-METHIONINE-DEPENDENT METHYLTRANSFERASES SUPERFAMILY PROTEIN"/>
    <property type="match status" value="1"/>
</dbReference>
<dbReference type="InterPro" id="IPR011610">
    <property type="entry name" value="SAM_mthyl_Trfase_ML2640-like"/>
</dbReference>
<comment type="caution">
    <text evidence="6">The sequence shown here is derived from an EMBL/GenBank/DDBJ whole genome shotgun (WGS) entry which is preliminary data.</text>
</comment>
<evidence type="ECO:0000313" key="6">
    <source>
        <dbReference type="EMBL" id="MBU9763742.1"/>
    </source>
</evidence>
<evidence type="ECO:0000256" key="1">
    <source>
        <dbReference type="ARBA" id="ARBA00003907"/>
    </source>
</evidence>
<dbReference type="Pfam" id="PF04072">
    <property type="entry name" value="LCM"/>
    <property type="match status" value="1"/>
</dbReference>
<organism evidence="6 7">
    <name type="scientific">[Mycobacterium] fortunisiensis</name>
    <dbReference type="NCBI Taxonomy" id="2600579"/>
    <lineage>
        <taxon>Bacteria</taxon>
        <taxon>Bacillati</taxon>
        <taxon>Actinomycetota</taxon>
        <taxon>Actinomycetes</taxon>
        <taxon>Mycobacteriales</taxon>
        <taxon>Mycobacteriaceae</taxon>
        <taxon>Mycolicibacterium</taxon>
    </lineage>
</organism>
<keyword evidence="2 5" id="KW-0489">Methyltransferase</keyword>
<protein>
    <recommendedName>
        <fullName evidence="5">S-adenosyl-L-methionine-dependent methyltransferase</fullName>
        <ecNumber evidence="5">2.1.1.-</ecNumber>
    </recommendedName>
</protein>
<dbReference type="NCBIfam" id="TIGR00027">
    <property type="entry name" value="mthyl_TIGR00027"/>
    <property type="match status" value="1"/>
</dbReference>
<dbReference type="GO" id="GO:0032259">
    <property type="term" value="P:methylation"/>
    <property type="evidence" value="ECO:0007669"/>
    <property type="project" value="UniProtKB-KW"/>
</dbReference>
<comment type="function">
    <text evidence="1 5">Exhibits S-adenosyl-L-methionine-dependent methyltransferase activity.</text>
</comment>
<keyword evidence="4 5" id="KW-0949">S-adenosyl-L-methionine</keyword>
<evidence type="ECO:0000256" key="2">
    <source>
        <dbReference type="ARBA" id="ARBA00022603"/>
    </source>
</evidence>
<dbReference type="PANTHER" id="PTHR43619">
    <property type="entry name" value="S-ADENOSYL-L-METHIONINE-DEPENDENT METHYLTRANSFERASE YKTD-RELATED"/>
    <property type="match status" value="1"/>
</dbReference>
<dbReference type="Proteomes" id="UP000812982">
    <property type="component" value="Unassembled WGS sequence"/>
</dbReference>
<evidence type="ECO:0000313" key="7">
    <source>
        <dbReference type="Proteomes" id="UP000812982"/>
    </source>
</evidence>
<dbReference type="EMBL" id="VOMB01000010">
    <property type="protein sequence ID" value="MBU9763742.1"/>
    <property type="molecule type" value="Genomic_DNA"/>
</dbReference>
<dbReference type="RefSeq" id="WP_217155752.1">
    <property type="nucleotide sequence ID" value="NZ_VOMB01000010.1"/>
</dbReference>
<dbReference type="InterPro" id="IPR007213">
    <property type="entry name" value="Ppm1/Ppm2/Tcmp"/>
</dbReference>
<accession>A0ABS6KJF9</accession>
<evidence type="ECO:0000256" key="4">
    <source>
        <dbReference type="ARBA" id="ARBA00022691"/>
    </source>
</evidence>
<sequence>MGAQATQTAIGPMIIVAADQYEASPLVRDDWARRVLPWGGRIVAESARWAPVRRMLMSATDKRFRGGWSSFLCRKRYIDDQLVAALADGIEAVVILGAGYDTRAYRIPELAHIPVYEVDLPTNVSRKTAALRRAAAGVPANVTLLPVNFETDDLTAALGAAGFDGDRPTFFIWEAVTQYLSESAVRATMEHLAGAAPGSRLVFTYVRKDYLDGREMYGAEPAYRDLVVKRGLWTFGLNPDDVAAFLDEYGWHEIEQVGSLEYGSRYLVPAGRNPTVSPIERAVLAQR</sequence>
<reference evidence="6 7" key="1">
    <citation type="journal article" date="2021" name="Sci. Rep.">
        <title>Phenotypic and genomic hallmarks of a novel, potentially pathogenic rapidly growing Mycobacterium species related to the Mycobacterium fortuitum complex.</title>
        <authorList>
            <person name="Gharbi R."/>
            <person name="Khanna V."/>
            <person name="Frigui W."/>
            <person name="Mhenni B."/>
            <person name="Brosch R."/>
            <person name="Mardassi H."/>
        </authorList>
    </citation>
    <scope>NUCLEOTIDE SEQUENCE [LARGE SCALE GENOMIC DNA]</scope>
    <source>
        <strain evidence="6 7">TNTM28</strain>
    </source>
</reference>
<name>A0ABS6KJF9_9MYCO</name>
<keyword evidence="3 6" id="KW-0808">Transferase</keyword>
<evidence type="ECO:0000256" key="5">
    <source>
        <dbReference type="RuleBase" id="RU362030"/>
    </source>
</evidence>
<dbReference type="EC" id="2.1.1.-" evidence="5"/>
<evidence type="ECO:0000256" key="3">
    <source>
        <dbReference type="ARBA" id="ARBA00022679"/>
    </source>
</evidence>
<gene>
    <name evidence="6" type="ORF">FR943_07795</name>
</gene>
<keyword evidence="7" id="KW-1185">Reference proteome</keyword>
<proteinExistence type="inferred from homology"/>
<comment type="similarity">
    <text evidence="5">Belongs to the UPF0677 family.</text>
</comment>
<dbReference type="GO" id="GO:0008168">
    <property type="term" value="F:methyltransferase activity"/>
    <property type="evidence" value="ECO:0007669"/>
    <property type="project" value="UniProtKB-KW"/>
</dbReference>